<evidence type="ECO:0000313" key="3">
    <source>
        <dbReference type="Proteomes" id="UP000198942"/>
    </source>
</evidence>
<evidence type="ECO:0000313" key="2">
    <source>
        <dbReference type="EMBL" id="SEO97942.1"/>
    </source>
</evidence>
<feature type="transmembrane region" description="Helical" evidence="1">
    <location>
        <begin position="6"/>
        <end position="25"/>
    </location>
</feature>
<feature type="transmembrane region" description="Helical" evidence="1">
    <location>
        <begin position="82"/>
        <end position="100"/>
    </location>
</feature>
<keyword evidence="1" id="KW-0472">Membrane</keyword>
<reference evidence="3" key="1">
    <citation type="submission" date="2016-10" db="EMBL/GenBank/DDBJ databases">
        <authorList>
            <person name="Varghese N."/>
            <person name="Submissions S."/>
        </authorList>
    </citation>
    <scope>NUCLEOTIDE SEQUENCE [LARGE SCALE GENOMIC DNA]</scope>
    <source>
        <strain evidence="3">Gh-48</strain>
    </source>
</reference>
<dbReference type="RefSeq" id="WP_143065311.1">
    <property type="nucleotide sequence ID" value="NZ_FOCL01000018.1"/>
</dbReference>
<dbReference type="OrthoDB" id="1492538at2"/>
<keyword evidence="1" id="KW-0812">Transmembrane</keyword>
<sequence>MSNIYSFIDAFFMGLRIFIPFLVLFKFSKLLNNKIDTNTLTTATNLLLLLAATSNLIFFVSEIFAAYYSQNNYEQIAVANRIFGPYWFAPAIQAFIYFLLPQMMWIKKARTSIVSTIVWAGPAYLLMAIIYYSEHSGYMTGFEPTINLLAYLKSLIIFLSLLTAVYFVLLKQRSRIIPKQQANSTNL</sequence>
<keyword evidence="3" id="KW-1185">Reference proteome</keyword>
<dbReference type="Proteomes" id="UP000198942">
    <property type="component" value="Unassembled WGS sequence"/>
</dbReference>
<feature type="transmembrane region" description="Helical" evidence="1">
    <location>
        <begin position="112"/>
        <end position="133"/>
    </location>
</feature>
<proteinExistence type="predicted"/>
<dbReference type="AlphaFoldDB" id="A0A1H8U3T4"/>
<name>A0A1H8U3T4_9SPHI</name>
<gene>
    <name evidence="2" type="ORF">SAMN05192574_1187</name>
</gene>
<dbReference type="STRING" id="551995.SAMN05192574_1187"/>
<protein>
    <submittedName>
        <fullName evidence="2">Prokaryotic molybdopterin-containing oxidoreductase family, membrane subunit</fullName>
    </submittedName>
</protein>
<feature type="transmembrane region" description="Helical" evidence="1">
    <location>
        <begin position="148"/>
        <end position="169"/>
    </location>
</feature>
<evidence type="ECO:0000256" key="1">
    <source>
        <dbReference type="SAM" id="Phobius"/>
    </source>
</evidence>
<keyword evidence="1" id="KW-1133">Transmembrane helix</keyword>
<accession>A0A1H8U3T4</accession>
<organism evidence="2 3">
    <name type="scientific">Mucilaginibacter gossypiicola</name>
    <dbReference type="NCBI Taxonomy" id="551995"/>
    <lineage>
        <taxon>Bacteria</taxon>
        <taxon>Pseudomonadati</taxon>
        <taxon>Bacteroidota</taxon>
        <taxon>Sphingobacteriia</taxon>
        <taxon>Sphingobacteriales</taxon>
        <taxon>Sphingobacteriaceae</taxon>
        <taxon>Mucilaginibacter</taxon>
    </lineage>
</organism>
<feature type="transmembrane region" description="Helical" evidence="1">
    <location>
        <begin position="46"/>
        <end position="70"/>
    </location>
</feature>
<dbReference type="EMBL" id="FOCL01000018">
    <property type="protein sequence ID" value="SEO97942.1"/>
    <property type="molecule type" value="Genomic_DNA"/>
</dbReference>